<name>A0A223V9X7_9FLAO</name>
<dbReference type="Proteomes" id="UP000215244">
    <property type="component" value="Chromosome"/>
</dbReference>
<accession>A0A223V9X7</accession>
<dbReference type="InterPro" id="IPR009057">
    <property type="entry name" value="Homeodomain-like_sf"/>
</dbReference>
<dbReference type="Pfam" id="PF12833">
    <property type="entry name" value="HTH_18"/>
    <property type="match status" value="1"/>
</dbReference>
<evidence type="ECO:0000256" key="1">
    <source>
        <dbReference type="ARBA" id="ARBA00023015"/>
    </source>
</evidence>
<dbReference type="InterPro" id="IPR018060">
    <property type="entry name" value="HTH_AraC"/>
</dbReference>
<dbReference type="AlphaFoldDB" id="A0A223V9X7"/>
<dbReference type="RefSeq" id="WP_094998366.1">
    <property type="nucleotide sequence ID" value="NZ_BMJL01000010.1"/>
</dbReference>
<dbReference type="KEGG" id="marb:CJ263_17015"/>
<dbReference type="EMBL" id="CP022957">
    <property type="protein sequence ID" value="ASV31778.1"/>
    <property type="molecule type" value="Genomic_DNA"/>
</dbReference>
<keyword evidence="2" id="KW-0804">Transcription</keyword>
<dbReference type="PROSITE" id="PS01124">
    <property type="entry name" value="HTH_ARAC_FAMILY_2"/>
    <property type="match status" value="1"/>
</dbReference>
<sequence length="313" mass="36267">MLVELNITQNLKSQFEHYFKLEFREGEYMLHPSIGGGRGMRFLEFPGQMEFYHFKKSFFKTPIQMKSVNPQGSEWLLIHINLSNTQQNKKANDENIAFQKHLPIGILLYGAGLEIETLLPPNIEMELASVHFHRSFLDTYFDDWKSIIDLSKNIIYEDLDTTLETALYKALGSIDDKMACHSHVLHFMHLFIRKLSLHAQSRTHNELHTDDVKNLFAASIYLRDPLAESYPSINELAAIANMSNTKFKTLFKQLFGSAPQQYKTKIRMEYAREELLTNHRTASEISRELGYSHPSNFSATYKKYFGELPSATK</sequence>
<dbReference type="GO" id="GO:0003700">
    <property type="term" value="F:DNA-binding transcription factor activity"/>
    <property type="evidence" value="ECO:0007669"/>
    <property type="project" value="InterPro"/>
</dbReference>
<dbReference type="GO" id="GO:0043565">
    <property type="term" value="F:sequence-specific DNA binding"/>
    <property type="evidence" value="ECO:0007669"/>
    <property type="project" value="InterPro"/>
</dbReference>
<dbReference type="SUPFAM" id="SSF46689">
    <property type="entry name" value="Homeodomain-like"/>
    <property type="match status" value="1"/>
</dbReference>
<proteinExistence type="predicted"/>
<dbReference type="PANTHER" id="PTHR47893:SF1">
    <property type="entry name" value="REGULATORY PROTEIN PCHR"/>
    <property type="match status" value="1"/>
</dbReference>
<dbReference type="OrthoDB" id="9803764at2"/>
<dbReference type="InterPro" id="IPR053142">
    <property type="entry name" value="PchR_regulatory_protein"/>
</dbReference>
<dbReference type="Gene3D" id="1.10.10.60">
    <property type="entry name" value="Homeodomain-like"/>
    <property type="match status" value="2"/>
</dbReference>
<evidence type="ECO:0000313" key="3">
    <source>
        <dbReference type="EMBL" id="ASV31778.1"/>
    </source>
</evidence>
<keyword evidence="4" id="KW-1185">Reference proteome</keyword>
<evidence type="ECO:0000256" key="2">
    <source>
        <dbReference type="ARBA" id="ARBA00023163"/>
    </source>
</evidence>
<keyword evidence="1" id="KW-0805">Transcription regulation</keyword>
<dbReference type="PANTHER" id="PTHR47893">
    <property type="entry name" value="REGULATORY PROTEIN PCHR"/>
    <property type="match status" value="1"/>
</dbReference>
<dbReference type="SMART" id="SM00342">
    <property type="entry name" value="HTH_ARAC"/>
    <property type="match status" value="1"/>
</dbReference>
<organism evidence="3 4">
    <name type="scientific">Maribacter cobaltidurans</name>
    <dbReference type="NCBI Taxonomy" id="1178778"/>
    <lineage>
        <taxon>Bacteria</taxon>
        <taxon>Pseudomonadati</taxon>
        <taxon>Bacteroidota</taxon>
        <taxon>Flavobacteriia</taxon>
        <taxon>Flavobacteriales</taxon>
        <taxon>Flavobacteriaceae</taxon>
        <taxon>Maribacter</taxon>
    </lineage>
</organism>
<gene>
    <name evidence="3" type="ORF">CJ263_17015</name>
</gene>
<evidence type="ECO:0000313" key="4">
    <source>
        <dbReference type="Proteomes" id="UP000215244"/>
    </source>
</evidence>
<reference evidence="3 4" key="1">
    <citation type="submission" date="2017-08" db="EMBL/GenBank/DDBJ databases">
        <title>The complete genome sequence of Maribacter sp. B1, isolated from deep-sea sediment.</title>
        <authorList>
            <person name="Wu Y.-H."/>
            <person name="Cheng H."/>
            <person name="Xu X.-W."/>
        </authorList>
    </citation>
    <scope>NUCLEOTIDE SEQUENCE [LARGE SCALE GENOMIC DNA]</scope>
    <source>
        <strain evidence="3 4">B1</strain>
    </source>
</reference>
<protein>
    <submittedName>
        <fullName evidence="3">Uncharacterized protein</fullName>
    </submittedName>
</protein>